<keyword evidence="2" id="KW-1185">Reference proteome</keyword>
<evidence type="ECO:0000313" key="1">
    <source>
        <dbReference type="EMBL" id="MBB4761334.1"/>
    </source>
</evidence>
<sequence>MAAMRAEVGRKAAMTVEELEREQSQWVAAADDEDERSARETRALFADVEEDRDQLVVDLAAYDAVRAGVPVYAAALADPHPAVRLYAAHLLAWFPEENTRSIPALTAAIAGDPSPIVAATASVAAGLCAGRPDDALTAALTGRLAAENRAERWSAAIGLARATTRPDRAALEELYGCLLEAGAPVPHWPFLDGDISTMAALTVARLGPDTAPDRVEVLALRLAGTRRRKDRSGLLGALLDAAFPGGIPRDTPGSALTPSQRTAARALVDARIWRDGATAAQLLAQFGLPTDRHALKAWTA</sequence>
<dbReference type="Gene3D" id="1.25.10.10">
    <property type="entry name" value="Leucine-rich Repeat Variant"/>
    <property type="match status" value="1"/>
</dbReference>
<reference evidence="1 2" key="1">
    <citation type="submission" date="2020-08" db="EMBL/GenBank/DDBJ databases">
        <title>Sequencing the genomes of 1000 actinobacteria strains.</title>
        <authorList>
            <person name="Klenk H.-P."/>
        </authorList>
    </citation>
    <scope>NUCLEOTIDE SEQUENCE [LARGE SCALE GENOMIC DNA]</scope>
    <source>
        <strain evidence="1 2">DSM 43149</strain>
    </source>
</reference>
<dbReference type="AlphaFoldDB" id="A0A7W7HV25"/>
<dbReference type="InterPro" id="IPR016024">
    <property type="entry name" value="ARM-type_fold"/>
</dbReference>
<gene>
    <name evidence="1" type="ORF">BJ971_001890</name>
</gene>
<proteinExistence type="predicted"/>
<protein>
    <submittedName>
        <fullName evidence="1">Uncharacterized protein</fullName>
    </submittedName>
</protein>
<dbReference type="InterPro" id="IPR011989">
    <property type="entry name" value="ARM-like"/>
</dbReference>
<dbReference type="SUPFAM" id="SSF48371">
    <property type="entry name" value="ARM repeat"/>
    <property type="match status" value="1"/>
</dbReference>
<name>A0A7W7HV25_9ACTN</name>
<dbReference type="EMBL" id="JACHNH010000001">
    <property type="protein sequence ID" value="MBB4761334.1"/>
    <property type="molecule type" value="Genomic_DNA"/>
</dbReference>
<evidence type="ECO:0000313" key="2">
    <source>
        <dbReference type="Proteomes" id="UP000578112"/>
    </source>
</evidence>
<dbReference type="Proteomes" id="UP000578112">
    <property type="component" value="Unassembled WGS sequence"/>
</dbReference>
<accession>A0A7W7HV25</accession>
<dbReference type="RefSeq" id="WP_184991685.1">
    <property type="nucleotide sequence ID" value="NZ_BOMK01000018.1"/>
</dbReference>
<comment type="caution">
    <text evidence="1">The sequence shown here is derived from an EMBL/GenBank/DDBJ whole genome shotgun (WGS) entry which is preliminary data.</text>
</comment>
<organism evidence="1 2">
    <name type="scientific">Actinoplanes digitatis</name>
    <dbReference type="NCBI Taxonomy" id="1868"/>
    <lineage>
        <taxon>Bacteria</taxon>
        <taxon>Bacillati</taxon>
        <taxon>Actinomycetota</taxon>
        <taxon>Actinomycetes</taxon>
        <taxon>Micromonosporales</taxon>
        <taxon>Micromonosporaceae</taxon>
        <taxon>Actinoplanes</taxon>
    </lineage>
</organism>